<dbReference type="GeneID" id="54409755"/>
<dbReference type="EMBL" id="ML977528">
    <property type="protein sequence ID" value="KAF2123383.1"/>
    <property type="molecule type" value="Genomic_DNA"/>
</dbReference>
<dbReference type="AlphaFoldDB" id="A0A6A5ZWW4"/>
<keyword evidence="2" id="KW-1185">Reference proteome</keyword>
<organism evidence="1 2">
    <name type="scientific">Dothidotthia symphoricarpi CBS 119687</name>
    <dbReference type="NCBI Taxonomy" id="1392245"/>
    <lineage>
        <taxon>Eukaryota</taxon>
        <taxon>Fungi</taxon>
        <taxon>Dikarya</taxon>
        <taxon>Ascomycota</taxon>
        <taxon>Pezizomycotina</taxon>
        <taxon>Dothideomycetes</taxon>
        <taxon>Pleosporomycetidae</taxon>
        <taxon>Pleosporales</taxon>
        <taxon>Dothidotthiaceae</taxon>
        <taxon>Dothidotthia</taxon>
    </lineage>
</organism>
<reference evidence="1" key="1">
    <citation type="journal article" date="2020" name="Stud. Mycol.">
        <title>101 Dothideomycetes genomes: a test case for predicting lifestyles and emergence of pathogens.</title>
        <authorList>
            <person name="Haridas S."/>
            <person name="Albert R."/>
            <person name="Binder M."/>
            <person name="Bloem J."/>
            <person name="Labutti K."/>
            <person name="Salamov A."/>
            <person name="Andreopoulos B."/>
            <person name="Baker S."/>
            <person name="Barry K."/>
            <person name="Bills G."/>
            <person name="Bluhm B."/>
            <person name="Cannon C."/>
            <person name="Castanera R."/>
            <person name="Culley D."/>
            <person name="Daum C."/>
            <person name="Ezra D."/>
            <person name="Gonzalez J."/>
            <person name="Henrissat B."/>
            <person name="Kuo A."/>
            <person name="Liang C."/>
            <person name="Lipzen A."/>
            <person name="Lutzoni F."/>
            <person name="Magnuson J."/>
            <person name="Mondo S."/>
            <person name="Nolan M."/>
            <person name="Ohm R."/>
            <person name="Pangilinan J."/>
            <person name="Park H.-J."/>
            <person name="Ramirez L."/>
            <person name="Alfaro M."/>
            <person name="Sun H."/>
            <person name="Tritt A."/>
            <person name="Yoshinaga Y."/>
            <person name="Zwiers L.-H."/>
            <person name="Turgeon B."/>
            <person name="Goodwin S."/>
            <person name="Spatafora J."/>
            <person name="Crous P."/>
            <person name="Grigoriev I."/>
        </authorList>
    </citation>
    <scope>NUCLEOTIDE SEQUENCE</scope>
    <source>
        <strain evidence="1">CBS 119687</strain>
    </source>
</reference>
<proteinExistence type="predicted"/>
<name>A0A6A5ZWW4_9PLEO</name>
<dbReference type="Proteomes" id="UP000799771">
    <property type="component" value="Unassembled WGS sequence"/>
</dbReference>
<evidence type="ECO:0000313" key="1">
    <source>
        <dbReference type="EMBL" id="KAF2123383.1"/>
    </source>
</evidence>
<evidence type="ECO:0000313" key="2">
    <source>
        <dbReference type="Proteomes" id="UP000799771"/>
    </source>
</evidence>
<protein>
    <submittedName>
        <fullName evidence="1">Uncharacterized protein</fullName>
    </submittedName>
</protein>
<sequence length="52" mass="5515">MGMNQKGEGWLGLPFLFAGALFVVALSLLSAITNPEEGGYEAISDVEREGTQ</sequence>
<dbReference type="RefSeq" id="XP_033517777.1">
    <property type="nucleotide sequence ID" value="XM_033669323.1"/>
</dbReference>
<accession>A0A6A5ZWW4</accession>
<gene>
    <name evidence="1" type="ORF">P153DRAFT_371705</name>
</gene>